<protein>
    <submittedName>
        <fullName evidence="1">Uncharacterized protein</fullName>
    </submittedName>
</protein>
<evidence type="ECO:0000313" key="2">
    <source>
        <dbReference type="Proteomes" id="UP000712600"/>
    </source>
</evidence>
<sequence>MYRVVDIVLVSRPAPAVIVGLQFIIATQNERVGKLLQSVLSVMVAIAAEGLEESVGWASVVV</sequence>
<organism evidence="1 2">
    <name type="scientific">Brassica cretica</name>
    <name type="common">Mustard</name>
    <dbReference type="NCBI Taxonomy" id="69181"/>
    <lineage>
        <taxon>Eukaryota</taxon>
        <taxon>Viridiplantae</taxon>
        <taxon>Streptophyta</taxon>
        <taxon>Embryophyta</taxon>
        <taxon>Tracheophyta</taxon>
        <taxon>Spermatophyta</taxon>
        <taxon>Magnoliopsida</taxon>
        <taxon>eudicotyledons</taxon>
        <taxon>Gunneridae</taxon>
        <taxon>Pentapetalae</taxon>
        <taxon>rosids</taxon>
        <taxon>malvids</taxon>
        <taxon>Brassicales</taxon>
        <taxon>Brassicaceae</taxon>
        <taxon>Brassiceae</taxon>
        <taxon>Brassica</taxon>
    </lineage>
</organism>
<proteinExistence type="predicted"/>
<dbReference type="EMBL" id="QGKX02000996">
    <property type="protein sequence ID" value="KAF3556514.1"/>
    <property type="molecule type" value="Genomic_DNA"/>
</dbReference>
<evidence type="ECO:0000313" key="1">
    <source>
        <dbReference type="EMBL" id="KAF3556514.1"/>
    </source>
</evidence>
<reference evidence="1" key="1">
    <citation type="submission" date="2019-12" db="EMBL/GenBank/DDBJ databases">
        <title>Genome sequencing and annotation of Brassica cretica.</title>
        <authorList>
            <person name="Studholme D.J."/>
            <person name="Sarris P."/>
        </authorList>
    </citation>
    <scope>NUCLEOTIDE SEQUENCE</scope>
    <source>
        <strain evidence="1">PFS-109/04</strain>
        <tissue evidence="1">Leaf</tissue>
    </source>
</reference>
<name>A0A3N6SH77_BRACR</name>
<dbReference type="Proteomes" id="UP000712600">
    <property type="component" value="Unassembled WGS sequence"/>
</dbReference>
<gene>
    <name evidence="1" type="ORF">F2Q69_00015760</name>
</gene>
<comment type="caution">
    <text evidence="1">The sequence shown here is derived from an EMBL/GenBank/DDBJ whole genome shotgun (WGS) entry which is preliminary data.</text>
</comment>
<dbReference type="AlphaFoldDB" id="A0A3N6SH77"/>
<accession>A0A3N6SH77</accession>